<evidence type="ECO:0008006" key="4">
    <source>
        <dbReference type="Google" id="ProtNLM"/>
    </source>
</evidence>
<keyword evidence="1" id="KW-1133">Transmembrane helix</keyword>
<evidence type="ECO:0000313" key="2">
    <source>
        <dbReference type="EMBL" id="MDT0353313.1"/>
    </source>
</evidence>
<accession>A0ABU2NH82</accession>
<dbReference type="EMBL" id="JAVREJ010000029">
    <property type="protein sequence ID" value="MDT0353313.1"/>
    <property type="molecule type" value="Genomic_DNA"/>
</dbReference>
<organism evidence="2 3">
    <name type="scientific">Pseudonocardia charpentierae</name>
    <dbReference type="NCBI Taxonomy" id="3075545"/>
    <lineage>
        <taxon>Bacteria</taxon>
        <taxon>Bacillati</taxon>
        <taxon>Actinomycetota</taxon>
        <taxon>Actinomycetes</taxon>
        <taxon>Pseudonocardiales</taxon>
        <taxon>Pseudonocardiaceae</taxon>
        <taxon>Pseudonocardia</taxon>
    </lineage>
</organism>
<dbReference type="Proteomes" id="UP001183202">
    <property type="component" value="Unassembled WGS sequence"/>
</dbReference>
<name>A0ABU2NH82_9PSEU</name>
<feature type="transmembrane region" description="Helical" evidence="1">
    <location>
        <begin position="38"/>
        <end position="55"/>
    </location>
</feature>
<evidence type="ECO:0000256" key="1">
    <source>
        <dbReference type="SAM" id="Phobius"/>
    </source>
</evidence>
<gene>
    <name evidence="2" type="ORF">RM445_27760</name>
</gene>
<reference evidence="3" key="1">
    <citation type="submission" date="2023-07" db="EMBL/GenBank/DDBJ databases">
        <title>30 novel species of actinomycetes from the DSMZ collection.</title>
        <authorList>
            <person name="Nouioui I."/>
        </authorList>
    </citation>
    <scope>NUCLEOTIDE SEQUENCE [LARGE SCALE GENOMIC DNA]</scope>
    <source>
        <strain evidence="3">DSM 45834</strain>
    </source>
</reference>
<keyword evidence="3" id="KW-1185">Reference proteome</keyword>
<keyword evidence="1" id="KW-0812">Transmembrane</keyword>
<evidence type="ECO:0000313" key="3">
    <source>
        <dbReference type="Proteomes" id="UP001183202"/>
    </source>
</evidence>
<comment type="caution">
    <text evidence="2">The sequence shown here is derived from an EMBL/GenBank/DDBJ whole genome shotgun (WGS) entry which is preliminary data.</text>
</comment>
<proteinExistence type="predicted"/>
<dbReference type="RefSeq" id="WP_311559825.1">
    <property type="nucleotide sequence ID" value="NZ_JAVREJ010000029.1"/>
</dbReference>
<protein>
    <recommendedName>
        <fullName evidence="4">Phage holin family protein</fullName>
    </recommendedName>
</protein>
<keyword evidence="1" id="KW-0472">Membrane</keyword>
<sequence length="115" mass="11642">MTSSLWKLGNALVDRGLRAALTGVDRLSEKFEDVTRRGGLLPAAAGGGLAAFVAGRNPIWGAVRGMITGTSTTTKVLVVLAIVLALVLGPVVLVLLLLTLIVVAVVVAVRSGAGA</sequence>
<feature type="transmembrane region" description="Helical" evidence="1">
    <location>
        <begin position="76"/>
        <end position="109"/>
    </location>
</feature>